<protein>
    <submittedName>
        <fullName evidence="8">Gag polyprotein</fullName>
    </submittedName>
</protein>
<accession>G5AY79</accession>
<dbReference type="InterPro" id="IPR040643">
    <property type="entry name" value="MLVIN_C"/>
</dbReference>
<feature type="domain" description="Core shell protein Gag P30" evidence="6">
    <location>
        <begin position="30"/>
        <end position="149"/>
    </location>
</feature>
<evidence type="ECO:0000313" key="9">
    <source>
        <dbReference type="Proteomes" id="UP000006813"/>
    </source>
</evidence>
<dbReference type="EMBL" id="JH167500">
    <property type="protein sequence ID" value="EHB01990.1"/>
    <property type="molecule type" value="Genomic_DNA"/>
</dbReference>
<evidence type="ECO:0000259" key="7">
    <source>
        <dbReference type="Pfam" id="PF18697"/>
    </source>
</evidence>
<dbReference type="Pfam" id="PF02093">
    <property type="entry name" value="Gag_p30"/>
    <property type="match status" value="1"/>
</dbReference>
<name>G5AY79_HETGA</name>
<dbReference type="Gene3D" id="1.10.375.10">
    <property type="entry name" value="Human Immunodeficiency Virus Type 1 Capsid Protein"/>
    <property type="match status" value="1"/>
</dbReference>
<keyword evidence="4" id="KW-0255">Endonuclease</keyword>
<dbReference type="Pfam" id="PF18697">
    <property type="entry name" value="MLVIN_C"/>
    <property type="match status" value="1"/>
</dbReference>
<keyword evidence="5" id="KW-0378">Hydrolase</keyword>
<proteinExistence type="predicted"/>
<keyword evidence="3" id="KW-0540">Nuclease</keyword>
<dbReference type="AlphaFoldDB" id="G5AY79"/>
<evidence type="ECO:0000256" key="3">
    <source>
        <dbReference type="ARBA" id="ARBA00022722"/>
    </source>
</evidence>
<evidence type="ECO:0000256" key="4">
    <source>
        <dbReference type="ARBA" id="ARBA00022759"/>
    </source>
</evidence>
<dbReference type="Proteomes" id="UP000006813">
    <property type="component" value="Unassembled WGS sequence"/>
</dbReference>
<feature type="domain" description="Murine leukemia virus integrase C-terminal" evidence="7">
    <location>
        <begin position="152"/>
        <end position="193"/>
    </location>
</feature>
<dbReference type="GO" id="GO:0016787">
    <property type="term" value="F:hydrolase activity"/>
    <property type="evidence" value="ECO:0007669"/>
    <property type="project" value="UniProtKB-KW"/>
</dbReference>
<dbReference type="GO" id="GO:0019068">
    <property type="term" value="P:virion assembly"/>
    <property type="evidence" value="ECO:0007669"/>
    <property type="project" value="InterPro"/>
</dbReference>
<dbReference type="PANTHER" id="PTHR33166">
    <property type="entry name" value="GAG_P30 DOMAIN-CONTAINING PROTEIN"/>
    <property type="match status" value="1"/>
</dbReference>
<dbReference type="GO" id="GO:0004519">
    <property type="term" value="F:endonuclease activity"/>
    <property type="evidence" value="ECO:0007669"/>
    <property type="project" value="UniProtKB-KW"/>
</dbReference>
<feature type="non-terminal residue" evidence="8">
    <location>
        <position position="1"/>
    </location>
</feature>
<dbReference type="SUPFAM" id="SSF47943">
    <property type="entry name" value="Retrovirus capsid protein, N-terminal core domain"/>
    <property type="match status" value="1"/>
</dbReference>
<dbReference type="InterPro" id="IPR050462">
    <property type="entry name" value="Retroviral_Gag-Pol_poly"/>
</dbReference>
<evidence type="ECO:0000256" key="2">
    <source>
        <dbReference type="ARBA" id="ARBA00022695"/>
    </source>
</evidence>
<dbReference type="InParanoid" id="G5AY79"/>
<keyword evidence="2" id="KW-0548">Nucleotidyltransferase</keyword>
<feature type="non-terminal residue" evidence="8">
    <location>
        <position position="193"/>
    </location>
</feature>
<dbReference type="InterPro" id="IPR008919">
    <property type="entry name" value="Retrov_capsid_N"/>
</dbReference>
<dbReference type="Gene3D" id="2.30.30.850">
    <property type="match status" value="1"/>
</dbReference>
<evidence type="ECO:0000256" key="1">
    <source>
        <dbReference type="ARBA" id="ARBA00022679"/>
    </source>
</evidence>
<dbReference type="InterPro" id="IPR003036">
    <property type="entry name" value="Gag_P30"/>
</dbReference>
<keyword evidence="1" id="KW-0808">Transferase</keyword>
<evidence type="ECO:0000313" key="8">
    <source>
        <dbReference type="EMBL" id="EHB01990.1"/>
    </source>
</evidence>
<evidence type="ECO:0000256" key="5">
    <source>
        <dbReference type="ARBA" id="ARBA00022801"/>
    </source>
</evidence>
<dbReference type="GO" id="GO:0016779">
    <property type="term" value="F:nucleotidyltransferase activity"/>
    <property type="evidence" value="ECO:0007669"/>
    <property type="project" value="UniProtKB-KW"/>
</dbReference>
<gene>
    <name evidence="8" type="ORF">GW7_03574</name>
</gene>
<reference evidence="8 9" key="1">
    <citation type="journal article" date="2011" name="Nature">
        <title>Genome sequencing reveals insights into physiology and longevity of the naked mole rat.</title>
        <authorList>
            <person name="Kim E.B."/>
            <person name="Fang X."/>
            <person name="Fushan A.A."/>
            <person name="Huang Z."/>
            <person name="Lobanov A.V."/>
            <person name="Han L."/>
            <person name="Marino S.M."/>
            <person name="Sun X."/>
            <person name="Turanov A.A."/>
            <person name="Yang P."/>
            <person name="Yim S.H."/>
            <person name="Zhao X."/>
            <person name="Kasaikina M.V."/>
            <person name="Stoletzki N."/>
            <person name="Peng C."/>
            <person name="Polak P."/>
            <person name="Xiong Z."/>
            <person name="Kiezun A."/>
            <person name="Zhu Y."/>
            <person name="Chen Y."/>
            <person name="Kryukov G.V."/>
            <person name="Zhang Q."/>
            <person name="Peshkin L."/>
            <person name="Yang L."/>
            <person name="Bronson R.T."/>
            <person name="Buffenstein R."/>
            <person name="Wang B."/>
            <person name="Han C."/>
            <person name="Li Q."/>
            <person name="Chen L."/>
            <person name="Zhao W."/>
            <person name="Sunyaev S.R."/>
            <person name="Park T.J."/>
            <person name="Zhang G."/>
            <person name="Wang J."/>
            <person name="Gladyshev V.N."/>
        </authorList>
    </citation>
    <scope>NUCLEOTIDE SEQUENCE [LARGE SCALE GENOMIC DNA]</scope>
</reference>
<sequence length="193" mass="22021">ILLPLREAPPPHGARPRTCLFLVYAPFSTSDLYNWKAQKPPFSEKPQVSISLIESICRTHLPTWDDCQQLLLTLFTAEEWDRIRFEARRLLSWGHSEEEARKLVKHRFPSEQPEWDPNSSGRRQALLTFHQNLLNGIQAAAQKPINLSTACHPFQPGDTVFIKAFQSEELTLAWKGPYTAILTMCSALKVDGI</sequence>
<organism evidence="8 9">
    <name type="scientific">Heterocephalus glaber</name>
    <name type="common">Naked mole rat</name>
    <dbReference type="NCBI Taxonomy" id="10181"/>
    <lineage>
        <taxon>Eukaryota</taxon>
        <taxon>Metazoa</taxon>
        <taxon>Chordata</taxon>
        <taxon>Craniata</taxon>
        <taxon>Vertebrata</taxon>
        <taxon>Euteleostomi</taxon>
        <taxon>Mammalia</taxon>
        <taxon>Eutheria</taxon>
        <taxon>Euarchontoglires</taxon>
        <taxon>Glires</taxon>
        <taxon>Rodentia</taxon>
        <taxon>Hystricomorpha</taxon>
        <taxon>Bathyergidae</taxon>
        <taxon>Heterocephalus</taxon>
    </lineage>
</organism>
<evidence type="ECO:0000259" key="6">
    <source>
        <dbReference type="Pfam" id="PF02093"/>
    </source>
</evidence>